<feature type="compositionally biased region" description="Acidic residues" evidence="1">
    <location>
        <begin position="11"/>
        <end position="29"/>
    </location>
</feature>
<feature type="region of interest" description="Disordered" evidence="1">
    <location>
        <begin position="1"/>
        <end position="29"/>
    </location>
</feature>
<name>A0A7M5XLM5_9CNID</name>
<protein>
    <submittedName>
        <fullName evidence="2">Uncharacterized protein</fullName>
    </submittedName>
</protein>
<dbReference type="Proteomes" id="UP000594262">
    <property type="component" value="Unplaced"/>
</dbReference>
<sequence>KMANVEISDLSCEESETDLDESLSDNDDISNEKPLIVTEEDLTDGTEDAKLVEIPKLVFVNEKNVTLLVEQDIESIPAYVFGKALTLQESPNFECPHCGKPYVRTRYYKNHLDLCDKNKSSTNVKATSSSTTVDNNDDVDDQVNEELIQRGITYLSNAFEEAIVYQYHNLAEPGISVGKLARSIKTKILSLKPTTGENEDGDFDNASDVFRKYGYHLLSIFEDDLVKDGKTIIKKTSASFRKFYNYCV</sequence>
<keyword evidence="3" id="KW-1185">Reference proteome</keyword>
<evidence type="ECO:0000313" key="3">
    <source>
        <dbReference type="Proteomes" id="UP000594262"/>
    </source>
</evidence>
<proteinExistence type="predicted"/>
<dbReference type="EnsemblMetazoa" id="CLYHEMT025607.1">
    <property type="protein sequence ID" value="CLYHEMP025607.1"/>
    <property type="gene ID" value="CLYHEMG025607"/>
</dbReference>
<reference evidence="2" key="1">
    <citation type="submission" date="2021-01" db="UniProtKB">
        <authorList>
            <consortium name="EnsemblMetazoa"/>
        </authorList>
    </citation>
    <scope>IDENTIFICATION</scope>
</reference>
<evidence type="ECO:0000313" key="2">
    <source>
        <dbReference type="EnsemblMetazoa" id="CLYHEMP025607.1"/>
    </source>
</evidence>
<accession>A0A7M5XLM5</accession>
<dbReference type="AlphaFoldDB" id="A0A7M5XLM5"/>
<evidence type="ECO:0000256" key="1">
    <source>
        <dbReference type="SAM" id="MobiDB-lite"/>
    </source>
</evidence>
<organism evidence="2 3">
    <name type="scientific">Clytia hemisphaerica</name>
    <dbReference type="NCBI Taxonomy" id="252671"/>
    <lineage>
        <taxon>Eukaryota</taxon>
        <taxon>Metazoa</taxon>
        <taxon>Cnidaria</taxon>
        <taxon>Hydrozoa</taxon>
        <taxon>Hydroidolina</taxon>
        <taxon>Leptothecata</taxon>
        <taxon>Obeliida</taxon>
        <taxon>Clytiidae</taxon>
        <taxon>Clytia</taxon>
    </lineage>
</organism>